<protein>
    <submittedName>
        <fullName evidence="2">Uncharacterized protein</fullName>
    </submittedName>
</protein>
<dbReference type="EMBL" id="KB932202">
    <property type="protein sequence ID" value="KCV71923.1"/>
    <property type="molecule type" value="Genomic_DNA"/>
</dbReference>
<dbReference type="Proteomes" id="UP000030693">
    <property type="component" value="Unassembled WGS sequence"/>
</dbReference>
<dbReference type="AlphaFoldDB" id="A0A058ZDB6"/>
<reference evidence="2" key="1">
    <citation type="submission" date="2013-04" db="EMBL/GenBank/DDBJ databases">
        <title>The Genome Sequence of Fonticula alba ATCC 38817.</title>
        <authorList>
            <consortium name="The Broad Institute Genomics Platform"/>
            <person name="Russ C."/>
            <person name="Cuomo C."/>
            <person name="Burger G."/>
            <person name="Gray M.W."/>
            <person name="Holland P.W.H."/>
            <person name="King N."/>
            <person name="Lang F.B.F."/>
            <person name="Roger A.J."/>
            <person name="Ruiz-Trillo I."/>
            <person name="Brown M."/>
            <person name="Walker B."/>
            <person name="Young S."/>
            <person name="Zeng Q."/>
            <person name="Gargeya S."/>
            <person name="Fitzgerald M."/>
            <person name="Haas B."/>
            <person name="Abouelleil A."/>
            <person name="Allen A.W."/>
            <person name="Alvarado L."/>
            <person name="Arachchi H.M."/>
            <person name="Berlin A.M."/>
            <person name="Chapman S.B."/>
            <person name="Gainer-Dewar J."/>
            <person name="Goldberg J."/>
            <person name="Griggs A."/>
            <person name="Gujja S."/>
            <person name="Hansen M."/>
            <person name="Howarth C."/>
            <person name="Imamovic A."/>
            <person name="Ireland A."/>
            <person name="Larimer J."/>
            <person name="McCowan C."/>
            <person name="Murphy C."/>
            <person name="Pearson M."/>
            <person name="Poon T.W."/>
            <person name="Priest M."/>
            <person name="Roberts A."/>
            <person name="Saif S."/>
            <person name="Shea T."/>
            <person name="Sisk P."/>
            <person name="Sykes S."/>
            <person name="Wortman J."/>
            <person name="Nusbaum C."/>
            <person name="Birren B."/>
        </authorList>
    </citation>
    <scope>NUCLEOTIDE SEQUENCE [LARGE SCALE GENOMIC DNA]</scope>
    <source>
        <strain evidence="2">ATCC 38817</strain>
    </source>
</reference>
<gene>
    <name evidence="2" type="ORF">H696_01333</name>
</gene>
<accession>A0A058ZDB6</accession>
<evidence type="ECO:0000313" key="3">
    <source>
        <dbReference type="Proteomes" id="UP000030693"/>
    </source>
</evidence>
<feature type="region of interest" description="Disordered" evidence="1">
    <location>
        <begin position="1"/>
        <end position="65"/>
    </location>
</feature>
<feature type="compositionally biased region" description="Basic residues" evidence="1">
    <location>
        <begin position="56"/>
        <end position="65"/>
    </location>
</feature>
<name>A0A058ZDB6_FONAL</name>
<evidence type="ECO:0000313" key="2">
    <source>
        <dbReference type="EMBL" id="KCV71923.1"/>
    </source>
</evidence>
<dbReference type="RefSeq" id="XP_009493501.1">
    <property type="nucleotide sequence ID" value="XM_009495226.1"/>
</dbReference>
<sequence>MAEIPARGEPGRSGQPAPGEARPIAVAKAPQGDRPGPGPAPAGSRPPGGRNGPHILPRHRARDWD</sequence>
<keyword evidence="3" id="KW-1185">Reference proteome</keyword>
<evidence type="ECO:0000256" key="1">
    <source>
        <dbReference type="SAM" id="MobiDB-lite"/>
    </source>
</evidence>
<proteinExistence type="predicted"/>
<dbReference type="GeneID" id="20526058"/>
<organism evidence="2">
    <name type="scientific">Fonticula alba</name>
    <name type="common">Slime mold</name>
    <dbReference type="NCBI Taxonomy" id="691883"/>
    <lineage>
        <taxon>Eukaryota</taxon>
        <taxon>Rotosphaerida</taxon>
        <taxon>Fonticulaceae</taxon>
        <taxon>Fonticula</taxon>
    </lineage>
</organism>